<reference evidence="2" key="1">
    <citation type="submission" date="2022-08" db="EMBL/GenBank/DDBJ databases">
        <title>Novel Bdellovibrio Species Isolated from Svalbard: Designation Bdellovibrio svalbardensis.</title>
        <authorList>
            <person name="Mitchell R.J."/>
            <person name="Choi S.Y."/>
        </authorList>
    </citation>
    <scope>NUCLEOTIDE SEQUENCE</scope>
    <source>
        <strain evidence="2">PAP01</strain>
    </source>
</reference>
<evidence type="ECO:0008006" key="4">
    <source>
        <dbReference type="Google" id="ProtNLM"/>
    </source>
</evidence>
<feature type="chain" id="PRO_5046704891" description="PepSY domain-containing protein" evidence="1">
    <location>
        <begin position="19"/>
        <end position="97"/>
    </location>
</feature>
<evidence type="ECO:0000313" key="2">
    <source>
        <dbReference type="EMBL" id="MDG0816498.1"/>
    </source>
</evidence>
<comment type="caution">
    <text evidence="2">The sequence shown here is derived from an EMBL/GenBank/DDBJ whole genome shotgun (WGS) entry which is preliminary data.</text>
</comment>
<gene>
    <name evidence="2" type="ORF">NWE73_08995</name>
</gene>
<feature type="signal peptide" evidence="1">
    <location>
        <begin position="1"/>
        <end position="18"/>
    </location>
</feature>
<accession>A0ABT6DMY7</accession>
<keyword evidence="1" id="KW-0732">Signal</keyword>
<dbReference type="Proteomes" id="UP001152321">
    <property type="component" value="Unassembled WGS sequence"/>
</dbReference>
<evidence type="ECO:0000313" key="3">
    <source>
        <dbReference type="Proteomes" id="UP001152321"/>
    </source>
</evidence>
<sequence>MKTLVFISLVAFSNMSFAAELNLSETQVNALENIVKANLGEERAMEGAGYCEEIENNQVQCSWYIEGTGRTPDTMNGVFEVIDGEFKLVEAFEEYGC</sequence>
<organism evidence="2 3">
    <name type="scientific">Bdellovibrio svalbardensis</name>
    <dbReference type="NCBI Taxonomy" id="2972972"/>
    <lineage>
        <taxon>Bacteria</taxon>
        <taxon>Pseudomonadati</taxon>
        <taxon>Bdellovibrionota</taxon>
        <taxon>Bdellovibrionia</taxon>
        <taxon>Bdellovibrionales</taxon>
        <taxon>Pseudobdellovibrionaceae</taxon>
        <taxon>Bdellovibrio</taxon>
    </lineage>
</organism>
<dbReference type="EMBL" id="JANRMI010000002">
    <property type="protein sequence ID" value="MDG0816498.1"/>
    <property type="molecule type" value="Genomic_DNA"/>
</dbReference>
<name>A0ABT6DMY7_9BACT</name>
<protein>
    <recommendedName>
        <fullName evidence="4">PepSY domain-containing protein</fullName>
    </recommendedName>
</protein>
<proteinExistence type="predicted"/>
<keyword evidence="3" id="KW-1185">Reference proteome</keyword>
<evidence type="ECO:0000256" key="1">
    <source>
        <dbReference type="SAM" id="SignalP"/>
    </source>
</evidence>
<dbReference type="RefSeq" id="WP_277577977.1">
    <property type="nucleotide sequence ID" value="NZ_JANRMI010000002.1"/>
</dbReference>